<evidence type="ECO:0000313" key="1">
    <source>
        <dbReference type="EMBL" id="KAI8560474.1"/>
    </source>
</evidence>
<gene>
    <name evidence="1" type="ORF">RHMOL_Rhmol04G0258700</name>
</gene>
<reference evidence="1" key="1">
    <citation type="submission" date="2022-02" db="EMBL/GenBank/DDBJ databases">
        <title>Plant Genome Project.</title>
        <authorList>
            <person name="Zhang R.-G."/>
        </authorList>
    </citation>
    <scope>NUCLEOTIDE SEQUENCE</scope>
    <source>
        <strain evidence="1">AT1</strain>
    </source>
</reference>
<evidence type="ECO:0000313" key="2">
    <source>
        <dbReference type="Proteomes" id="UP001062846"/>
    </source>
</evidence>
<keyword evidence="2" id="KW-1185">Reference proteome</keyword>
<name>A0ACC0P5I6_RHOML</name>
<accession>A0ACC0P5I6</accession>
<organism evidence="1 2">
    <name type="scientific">Rhododendron molle</name>
    <name type="common">Chinese azalea</name>
    <name type="synonym">Azalea mollis</name>
    <dbReference type="NCBI Taxonomy" id="49168"/>
    <lineage>
        <taxon>Eukaryota</taxon>
        <taxon>Viridiplantae</taxon>
        <taxon>Streptophyta</taxon>
        <taxon>Embryophyta</taxon>
        <taxon>Tracheophyta</taxon>
        <taxon>Spermatophyta</taxon>
        <taxon>Magnoliopsida</taxon>
        <taxon>eudicotyledons</taxon>
        <taxon>Gunneridae</taxon>
        <taxon>Pentapetalae</taxon>
        <taxon>asterids</taxon>
        <taxon>Ericales</taxon>
        <taxon>Ericaceae</taxon>
        <taxon>Ericoideae</taxon>
        <taxon>Rhodoreae</taxon>
        <taxon>Rhododendron</taxon>
    </lineage>
</organism>
<protein>
    <submittedName>
        <fullName evidence="1">Uncharacterized protein</fullName>
    </submittedName>
</protein>
<sequence length="123" mass="14042">MRLFRGMKEKGNPLDAVSYNTVYQGLCSGGGPIGEAVNFLVEKTEKRIVPESSSFYMLADGLCALSMAMEDTLVMLVERIVKKDFFSENEVYVIMGLMKIRKFQDVFANIGRILKRRNPKRRH</sequence>
<proteinExistence type="predicted"/>
<dbReference type="Proteomes" id="UP001062846">
    <property type="component" value="Chromosome 4"/>
</dbReference>
<dbReference type="EMBL" id="CM046391">
    <property type="protein sequence ID" value="KAI8560474.1"/>
    <property type="molecule type" value="Genomic_DNA"/>
</dbReference>
<comment type="caution">
    <text evidence="1">The sequence shown here is derived from an EMBL/GenBank/DDBJ whole genome shotgun (WGS) entry which is preliminary data.</text>
</comment>